<dbReference type="AlphaFoldDB" id="A0A7Y9IYG8"/>
<reference evidence="2 3" key="1">
    <citation type="submission" date="2020-07" db="EMBL/GenBank/DDBJ databases">
        <title>Genomic Encyclopedia of Type Strains, Phase IV (KMG-V): Genome sequencing to study the core and pangenomes of soil and plant-associated prokaryotes.</title>
        <authorList>
            <person name="Whitman W."/>
        </authorList>
    </citation>
    <scope>NUCLEOTIDE SEQUENCE [LARGE SCALE GENOMIC DNA]</scope>
    <source>
        <strain evidence="2 3">SAS40</strain>
    </source>
</reference>
<dbReference type="Gene3D" id="3.30.70.1430">
    <property type="entry name" value="Multidrug efflux transporter AcrB pore domain"/>
    <property type="match status" value="2"/>
</dbReference>
<evidence type="ECO:0000313" key="2">
    <source>
        <dbReference type="EMBL" id="NYE84499.1"/>
    </source>
</evidence>
<accession>A0A7Y9IYG8</accession>
<feature type="transmembrane region" description="Helical" evidence="1">
    <location>
        <begin position="1000"/>
        <end position="1019"/>
    </location>
</feature>
<feature type="transmembrane region" description="Helical" evidence="1">
    <location>
        <begin position="951"/>
        <end position="972"/>
    </location>
</feature>
<dbReference type="EMBL" id="JACBYR010000001">
    <property type="protein sequence ID" value="NYE84499.1"/>
    <property type="molecule type" value="Genomic_DNA"/>
</dbReference>
<dbReference type="SUPFAM" id="SSF82714">
    <property type="entry name" value="Multidrug efflux transporter AcrB TolC docking domain, DN and DC subdomains"/>
    <property type="match status" value="2"/>
</dbReference>
<dbReference type="PRINTS" id="PR00702">
    <property type="entry name" value="ACRIFLAVINRP"/>
</dbReference>
<feature type="transmembrane region" description="Helical" evidence="1">
    <location>
        <begin position="564"/>
        <end position="586"/>
    </location>
</feature>
<feature type="transmembrane region" description="Helical" evidence="1">
    <location>
        <begin position="494"/>
        <end position="521"/>
    </location>
</feature>
<sequence length="1061" mass="115603">MSGSQPHRFNLSRWALEHQPIVRYLIAVLLLGGVFSYLQLGQDEDPPFTFRAMVVRAYWPGASAEQTIEQVTDRIERALQTVPYADKIRSYAKPGETLTILQLEEGAPVSAVADSWYQVRKKVSDIQGTFPAGTVGPFFNDEFGDTFGVIFSFSSDGFNYAELKKYVEDVRQQLLRVQDVAKVELFGVQDEKVYIEIPQRKLAQYGISLDGVSAQLTGQNAIEPSGVLVLPDERLWVRVTGQIKDVEGLRNLPIRVAASAQNAAGVSAGGTVRLGDIATVERGYVDPPTSKMRHGTAAGSQEVIGLGVSMVKGGDIVGLGERLTEVERRINASLPVGIEMVKTADQPSAVKESVGEFVHVLIEAVVIVLAVSFLALGLHTRPLRLDVRPGLVVALTIPLVLAATFLCMYIFNINLHKISLGALIIALGLLVDDAIIAVEMMVRKMEEGMDRLDAATFAYQSTAFPMLTGTLITVAGFLPIAMAKSSAGEYTFSIFAVTAIALILSWIAAVIFTPYIGFLLLRIKPHHATGTDGDGATGHANEHDVFDTRFYRGLRRLVDACLRFRWVVIGITAVMLVLGAASFSVIEQQFFPESNRPELTVDLWLPEGASFQATEAEALKLEKWLSAQPEVSGYLTYIGVGSPRFYLPLDLQLNQVNLAQVVVTSRGLADRNALRARLQTLFDNDFPNVRGRVKLLSSGPPVPYDVQFRVQGTDIAVVRRIADQVKDIVRANPNTVGVNDNWNENVKVLRLEIDQDKARALGVTSQNLQRTAQLLLTGAPIGTFREENKLIDIVVRQPADERAAMTRLAEASVPTTSGRYVPLSQIATPHLVWEPGVIWRQNRDYAITVQSDVRNGIQGPTVTAQIDPKLADLRRTLPAGYEIAVAGATEESGTAQSSIVANVPLMLVLVMTLLMAQLHSLSRAVLVYLTGPLGIIGAALALLLFKAPFGFVAQLGVIALLGMIIRNSVILIDQIEQHVKEGEPVWTAIVESAVRRSRPIMLTAAAAVLAMIPLSRSTFWGPMAVAIMGGLIVATFLTLLFLPALYAACFRVKRPDAPRQA</sequence>
<dbReference type="InterPro" id="IPR001036">
    <property type="entry name" value="Acrflvin-R"/>
</dbReference>
<feature type="transmembrane region" description="Helical" evidence="1">
    <location>
        <begin position="899"/>
        <end position="918"/>
    </location>
</feature>
<feature type="transmembrane region" description="Helical" evidence="1">
    <location>
        <begin position="925"/>
        <end position="945"/>
    </location>
</feature>
<protein>
    <submittedName>
        <fullName evidence="2">Multidrug efflux pump subunit AcrB</fullName>
    </submittedName>
</protein>
<organism evidence="2 3">
    <name type="scientific">Pigmentiphaga litoralis</name>
    <dbReference type="NCBI Taxonomy" id="516702"/>
    <lineage>
        <taxon>Bacteria</taxon>
        <taxon>Pseudomonadati</taxon>
        <taxon>Pseudomonadota</taxon>
        <taxon>Betaproteobacteria</taxon>
        <taxon>Burkholderiales</taxon>
        <taxon>Alcaligenaceae</taxon>
        <taxon>Pigmentiphaga</taxon>
    </lineage>
</organism>
<dbReference type="RefSeq" id="WP_179588180.1">
    <property type="nucleotide sequence ID" value="NZ_JACBYR010000001.1"/>
</dbReference>
<dbReference type="GO" id="GO:0005886">
    <property type="term" value="C:plasma membrane"/>
    <property type="evidence" value="ECO:0007669"/>
    <property type="project" value="TreeGrafter"/>
</dbReference>
<dbReference type="InterPro" id="IPR027463">
    <property type="entry name" value="AcrB_DN_DC_subdom"/>
</dbReference>
<keyword evidence="1" id="KW-0812">Transmembrane</keyword>
<keyword evidence="1" id="KW-1133">Transmembrane helix</keyword>
<dbReference type="SUPFAM" id="SSF82866">
    <property type="entry name" value="Multidrug efflux transporter AcrB transmembrane domain"/>
    <property type="match status" value="2"/>
</dbReference>
<feature type="transmembrane region" description="Helical" evidence="1">
    <location>
        <begin position="1025"/>
        <end position="1049"/>
    </location>
</feature>
<comment type="caution">
    <text evidence="2">The sequence shown here is derived from an EMBL/GenBank/DDBJ whole genome shotgun (WGS) entry which is preliminary data.</text>
</comment>
<keyword evidence="3" id="KW-1185">Reference proteome</keyword>
<dbReference type="Gene3D" id="3.30.2090.10">
    <property type="entry name" value="Multidrug efflux transporter AcrB TolC docking domain, DN and DC subdomains"/>
    <property type="match status" value="2"/>
</dbReference>
<dbReference type="Gene3D" id="3.30.70.1320">
    <property type="entry name" value="Multidrug efflux transporter AcrB pore domain like"/>
    <property type="match status" value="1"/>
</dbReference>
<dbReference type="Gene3D" id="1.20.1640.10">
    <property type="entry name" value="Multidrug efflux transporter AcrB transmembrane domain"/>
    <property type="match status" value="2"/>
</dbReference>
<dbReference type="GO" id="GO:0042910">
    <property type="term" value="F:xenobiotic transmembrane transporter activity"/>
    <property type="evidence" value="ECO:0007669"/>
    <property type="project" value="TreeGrafter"/>
</dbReference>
<dbReference type="PANTHER" id="PTHR32063">
    <property type="match status" value="1"/>
</dbReference>
<feature type="transmembrane region" description="Helical" evidence="1">
    <location>
        <begin position="390"/>
        <end position="412"/>
    </location>
</feature>
<feature type="transmembrane region" description="Helical" evidence="1">
    <location>
        <begin position="21"/>
        <end position="40"/>
    </location>
</feature>
<dbReference type="Gene3D" id="3.30.70.1440">
    <property type="entry name" value="Multidrug efflux transporter AcrB pore domain"/>
    <property type="match status" value="1"/>
</dbReference>
<dbReference type="Pfam" id="PF00873">
    <property type="entry name" value="ACR_tran"/>
    <property type="match status" value="1"/>
</dbReference>
<feature type="transmembrane region" description="Helical" evidence="1">
    <location>
        <begin position="463"/>
        <end position="482"/>
    </location>
</feature>
<proteinExistence type="predicted"/>
<name>A0A7Y9IYG8_9BURK</name>
<gene>
    <name evidence="2" type="ORF">FHW18_003770</name>
</gene>
<dbReference type="SUPFAM" id="SSF82693">
    <property type="entry name" value="Multidrug efflux transporter AcrB pore domain, PN1, PN2, PC1 and PC2 subdomains"/>
    <property type="match status" value="3"/>
</dbReference>
<evidence type="ECO:0000313" key="3">
    <source>
        <dbReference type="Proteomes" id="UP000542125"/>
    </source>
</evidence>
<dbReference type="PANTHER" id="PTHR32063:SF18">
    <property type="entry name" value="CATION EFFLUX SYSTEM PROTEIN"/>
    <property type="match status" value="1"/>
</dbReference>
<evidence type="ECO:0000256" key="1">
    <source>
        <dbReference type="SAM" id="Phobius"/>
    </source>
</evidence>
<feature type="transmembrane region" description="Helical" evidence="1">
    <location>
        <begin position="357"/>
        <end position="378"/>
    </location>
</feature>
<feature type="transmembrane region" description="Helical" evidence="1">
    <location>
        <begin position="418"/>
        <end position="442"/>
    </location>
</feature>
<keyword evidence="1" id="KW-0472">Membrane</keyword>
<dbReference type="Proteomes" id="UP000542125">
    <property type="component" value="Unassembled WGS sequence"/>
</dbReference>